<dbReference type="Proteomes" id="UP001055712">
    <property type="component" value="Unassembled WGS sequence"/>
</dbReference>
<feature type="binding site" evidence="6">
    <location>
        <begin position="74"/>
        <end position="76"/>
    </location>
    <ligand>
        <name>FAD</name>
        <dbReference type="ChEBI" id="CHEBI:57692"/>
    </ligand>
</feature>
<protein>
    <recommendedName>
        <fullName evidence="8">FAD dependent oxidoreductase domain-containing protein</fullName>
    </recommendedName>
</protein>
<dbReference type="AlphaFoldDB" id="A0A9D4TJQ2"/>
<dbReference type="PIRSF" id="PIRSF000189">
    <property type="entry name" value="D-aa_oxidase"/>
    <property type="match status" value="1"/>
</dbReference>
<dbReference type="GO" id="GO:0003884">
    <property type="term" value="F:D-amino-acid oxidase activity"/>
    <property type="evidence" value="ECO:0007669"/>
    <property type="project" value="InterPro"/>
</dbReference>
<dbReference type="OrthoDB" id="2015447at2759"/>
<feature type="binding site" evidence="6">
    <location>
        <position position="252"/>
    </location>
    <ligand>
        <name>D-dopa</name>
        <dbReference type="ChEBI" id="CHEBI:149689"/>
    </ligand>
</feature>
<dbReference type="PANTHER" id="PTHR11530">
    <property type="entry name" value="D-AMINO ACID OXIDASE"/>
    <property type="match status" value="1"/>
</dbReference>
<dbReference type="PANTHER" id="PTHR11530:SF11">
    <property type="entry name" value="D-ASPARTATE OXIDASE"/>
    <property type="match status" value="1"/>
</dbReference>
<dbReference type="GO" id="GO:0005737">
    <property type="term" value="C:cytoplasm"/>
    <property type="evidence" value="ECO:0007669"/>
    <property type="project" value="TreeGrafter"/>
</dbReference>
<evidence type="ECO:0000313" key="9">
    <source>
        <dbReference type="EMBL" id="KAI3427267.1"/>
    </source>
</evidence>
<dbReference type="SUPFAM" id="SSF54373">
    <property type="entry name" value="FAD-linked reductases, C-terminal domain"/>
    <property type="match status" value="1"/>
</dbReference>
<dbReference type="GO" id="GO:0019478">
    <property type="term" value="P:D-amino acid catabolic process"/>
    <property type="evidence" value="ECO:0007669"/>
    <property type="project" value="TreeGrafter"/>
</dbReference>
<proteinExistence type="inferred from homology"/>
<organism evidence="9 10">
    <name type="scientific">Chlorella vulgaris</name>
    <name type="common">Green alga</name>
    <dbReference type="NCBI Taxonomy" id="3077"/>
    <lineage>
        <taxon>Eukaryota</taxon>
        <taxon>Viridiplantae</taxon>
        <taxon>Chlorophyta</taxon>
        <taxon>core chlorophytes</taxon>
        <taxon>Trebouxiophyceae</taxon>
        <taxon>Chlorellales</taxon>
        <taxon>Chlorellaceae</taxon>
        <taxon>Chlorella clade</taxon>
        <taxon>Chlorella</taxon>
    </lineage>
</organism>
<feature type="region of interest" description="Disordered" evidence="7">
    <location>
        <begin position="1"/>
        <end position="20"/>
    </location>
</feature>
<keyword evidence="3" id="KW-0285">Flavoprotein</keyword>
<feature type="binding site" evidence="6">
    <location>
        <position position="307"/>
    </location>
    <ligand>
        <name>D-dopa</name>
        <dbReference type="ChEBI" id="CHEBI:149689"/>
    </ligand>
</feature>
<evidence type="ECO:0000256" key="6">
    <source>
        <dbReference type="PIRSR" id="PIRSR000189-1"/>
    </source>
</evidence>
<evidence type="ECO:0000256" key="3">
    <source>
        <dbReference type="ARBA" id="ARBA00022630"/>
    </source>
</evidence>
<accession>A0A9D4TJQ2</accession>
<gene>
    <name evidence="9" type="ORF">D9Q98_007199</name>
</gene>
<evidence type="ECO:0000259" key="8">
    <source>
        <dbReference type="Pfam" id="PF01266"/>
    </source>
</evidence>
<feature type="binding site" evidence="6">
    <location>
        <begin position="342"/>
        <end position="347"/>
    </location>
    <ligand>
        <name>FAD</name>
        <dbReference type="ChEBI" id="CHEBI:57692"/>
    </ligand>
</feature>
<feature type="binding site" evidence="6">
    <location>
        <begin position="69"/>
        <end position="70"/>
    </location>
    <ligand>
        <name>FAD</name>
        <dbReference type="ChEBI" id="CHEBI:57692"/>
    </ligand>
</feature>
<comment type="similarity">
    <text evidence="2">Belongs to the DAMOX/DASOX family.</text>
</comment>
<evidence type="ECO:0000256" key="7">
    <source>
        <dbReference type="SAM" id="MobiDB-lite"/>
    </source>
</evidence>
<dbReference type="InterPro" id="IPR006076">
    <property type="entry name" value="FAD-dep_OxRdtase"/>
</dbReference>
<feature type="compositionally biased region" description="Low complexity" evidence="7">
    <location>
        <begin position="9"/>
        <end position="20"/>
    </location>
</feature>
<reference evidence="9" key="1">
    <citation type="journal article" date="2019" name="Plant J.">
        <title>Chlorella vulgaris genome assembly and annotation reveals the molecular basis for metabolic acclimation to high light conditions.</title>
        <authorList>
            <person name="Cecchin M."/>
            <person name="Marcolungo L."/>
            <person name="Rossato M."/>
            <person name="Girolomoni L."/>
            <person name="Cosentino E."/>
            <person name="Cuine S."/>
            <person name="Li-Beisson Y."/>
            <person name="Delledonne M."/>
            <person name="Ballottari M."/>
        </authorList>
    </citation>
    <scope>NUCLEOTIDE SEQUENCE</scope>
    <source>
        <strain evidence="9">211/11P</strain>
    </source>
</reference>
<dbReference type="EMBL" id="SIDB01000010">
    <property type="protein sequence ID" value="KAI3427267.1"/>
    <property type="molecule type" value="Genomic_DNA"/>
</dbReference>
<evidence type="ECO:0000313" key="10">
    <source>
        <dbReference type="Proteomes" id="UP001055712"/>
    </source>
</evidence>
<dbReference type="Gene3D" id="3.30.9.10">
    <property type="entry name" value="D-Amino Acid Oxidase, subunit A, domain 2"/>
    <property type="match status" value="1"/>
</dbReference>
<sequence length="370" mass="40012">MPDARSTGRNAPRRNAAAAATATATANPSAADVCVLGGGVVGLTSALRIKQARPDIDVTVMAETFSDTTSHGAAGLWKPFTLGDTPPDLVNRWGQDTFDHYMQLYQSVEAPEAGTILTSAYQLFKEPVPDPQWAAVVPHFRHLTERERAAYDPEGAATHGWFYTTFITEGRLYLAWLRKQLEAAGCRLVQQRVEAVEELAGYDVAVNCSGLGALHLFGDRSMYPVRGHVLRVRAPWIRHYVNGLSGTDNDCYIIPNTDTVVLGGTLGKGDFDTRPREADRHGILDRACRVLPSLRAAEVVSEWVGLRPGRPSVRLELEQIVLKCQDGGGKSKLPVVHCYGHGGAGLTLAWGCAADSAALVQQALSQQETA</sequence>
<feature type="binding site" evidence="6">
    <location>
        <position position="343"/>
    </location>
    <ligand>
        <name>D-dopa</name>
        <dbReference type="ChEBI" id="CHEBI:149689"/>
    </ligand>
</feature>
<reference evidence="9" key="2">
    <citation type="submission" date="2020-11" db="EMBL/GenBank/DDBJ databases">
        <authorList>
            <person name="Cecchin M."/>
            <person name="Marcolungo L."/>
            <person name="Rossato M."/>
            <person name="Girolomoni L."/>
            <person name="Cosentino E."/>
            <person name="Cuine S."/>
            <person name="Li-Beisson Y."/>
            <person name="Delledonne M."/>
            <person name="Ballottari M."/>
        </authorList>
    </citation>
    <scope>NUCLEOTIDE SEQUENCE</scope>
    <source>
        <strain evidence="9">211/11P</strain>
        <tissue evidence="9">Whole cell</tissue>
    </source>
</reference>
<evidence type="ECO:0000256" key="4">
    <source>
        <dbReference type="ARBA" id="ARBA00022827"/>
    </source>
</evidence>
<evidence type="ECO:0000256" key="2">
    <source>
        <dbReference type="ARBA" id="ARBA00006730"/>
    </source>
</evidence>
<feature type="domain" description="FAD dependent oxidoreductase" evidence="8">
    <location>
        <begin position="32"/>
        <end position="357"/>
    </location>
</feature>
<name>A0A9D4TJQ2_CHLVU</name>
<keyword evidence="10" id="KW-1185">Reference proteome</keyword>
<comment type="caution">
    <text evidence="9">The sequence shown here is derived from an EMBL/GenBank/DDBJ whole genome shotgun (WGS) entry which is preliminary data.</text>
</comment>
<comment type="cofactor">
    <cofactor evidence="1 6">
        <name>FAD</name>
        <dbReference type="ChEBI" id="CHEBI:57692"/>
    </cofactor>
</comment>
<keyword evidence="4 6" id="KW-0274">FAD</keyword>
<dbReference type="InterPro" id="IPR023209">
    <property type="entry name" value="DAO"/>
</dbReference>
<keyword evidence="5" id="KW-0560">Oxidoreductase</keyword>
<dbReference type="SUPFAM" id="SSF51971">
    <property type="entry name" value="Nucleotide-binding domain"/>
    <property type="match status" value="1"/>
</dbReference>
<feature type="binding site" evidence="6">
    <location>
        <position position="193"/>
    </location>
    <ligand>
        <name>FAD</name>
        <dbReference type="ChEBI" id="CHEBI:57692"/>
    </ligand>
</feature>
<dbReference type="Pfam" id="PF01266">
    <property type="entry name" value="DAO"/>
    <property type="match status" value="1"/>
</dbReference>
<dbReference type="Gene3D" id="3.40.50.720">
    <property type="entry name" value="NAD(P)-binding Rossmann-like Domain"/>
    <property type="match status" value="1"/>
</dbReference>
<evidence type="ECO:0000256" key="5">
    <source>
        <dbReference type="ARBA" id="ARBA00023002"/>
    </source>
</evidence>
<dbReference type="GO" id="GO:0071949">
    <property type="term" value="F:FAD binding"/>
    <property type="evidence" value="ECO:0007669"/>
    <property type="project" value="InterPro"/>
</dbReference>
<evidence type="ECO:0000256" key="1">
    <source>
        <dbReference type="ARBA" id="ARBA00001974"/>
    </source>
</evidence>